<dbReference type="Proteomes" id="UP000801492">
    <property type="component" value="Unassembled WGS sequence"/>
</dbReference>
<accession>A0A8K0CAA2</accession>
<name>A0A8K0CAA2_IGNLU</name>
<dbReference type="EMBL" id="VTPC01090290">
    <property type="protein sequence ID" value="KAF2883805.1"/>
    <property type="molecule type" value="Genomic_DNA"/>
</dbReference>
<evidence type="ECO:0000313" key="3">
    <source>
        <dbReference type="Proteomes" id="UP000801492"/>
    </source>
</evidence>
<protein>
    <submittedName>
        <fullName evidence="2">Uncharacterized protein</fullName>
    </submittedName>
</protein>
<comment type="caution">
    <text evidence="2">The sequence shown here is derived from an EMBL/GenBank/DDBJ whole genome shotgun (WGS) entry which is preliminary data.</text>
</comment>
<reference evidence="2" key="1">
    <citation type="submission" date="2019-08" db="EMBL/GenBank/DDBJ databases">
        <title>The genome of the North American firefly Photinus pyralis.</title>
        <authorList>
            <consortium name="Photinus pyralis genome working group"/>
            <person name="Fallon T.R."/>
            <person name="Sander Lower S.E."/>
            <person name="Weng J.-K."/>
        </authorList>
    </citation>
    <scope>NUCLEOTIDE SEQUENCE</scope>
    <source>
        <strain evidence="2">TRF0915ILg1</strain>
        <tissue evidence="2">Whole body</tissue>
    </source>
</reference>
<feature type="compositionally biased region" description="Low complexity" evidence="1">
    <location>
        <begin position="56"/>
        <end position="69"/>
    </location>
</feature>
<sequence>MQVYQNKEKCSDELIISRSLLRPLLQLHTKPQLQVVRDNMDRNTTSGMDLEETDSHFSYSSSNSSYQISGQDQESILTGENSYSQSTTDEHIESESEDTSLPQVIAVSGDSIIAVANPALAMSSAIFATEREANKSKN</sequence>
<evidence type="ECO:0000256" key="1">
    <source>
        <dbReference type="SAM" id="MobiDB-lite"/>
    </source>
</evidence>
<feature type="region of interest" description="Disordered" evidence="1">
    <location>
        <begin position="36"/>
        <end position="99"/>
    </location>
</feature>
<keyword evidence="3" id="KW-1185">Reference proteome</keyword>
<organism evidence="2 3">
    <name type="scientific">Ignelater luminosus</name>
    <name type="common">Cucubano</name>
    <name type="synonym">Pyrophorus luminosus</name>
    <dbReference type="NCBI Taxonomy" id="2038154"/>
    <lineage>
        <taxon>Eukaryota</taxon>
        <taxon>Metazoa</taxon>
        <taxon>Ecdysozoa</taxon>
        <taxon>Arthropoda</taxon>
        <taxon>Hexapoda</taxon>
        <taxon>Insecta</taxon>
        <taxon>Pterygota</taxon>
        <taxon>Neoptera</taxon>
        <taxon>Endopterygota</taxon>
        <taxon>Coleoptera</taxon>
        <taxon>Polyphaga</taxon>
        <taxon>Elateriformia</taxon>
        <taxon>Elateroidea</taxon>
        <taxon>Elateridae</taxon>
        <taxon>Agrypninae</taxon>
        <taxon>Pyrophorini</taxon>
        <taxon>Ignelater</taxon>
    </lineage>
</organism>
<dbReference type="AlphaFoldDB" id="A0A8K0CAA2"/>
<proteinExistence type="predicted"/>
<evidence type="ECO:0000313" key="2">
    <source>
        <dbReference type="EMBL" id="KAF2883805.1"/>
    </source>
</evidence>
<gene>
    <name evidence="2" type="ORF">ILUMI_22391</name>
</gene>
<dbReference type="OrthoDB" id="10028556at2759"/>
<feature type="compositionally biased region" description="Polar residues" evidence="1">
    <location>
        <begin position="70"/>
        <end position="87"/>
    </location>
</feature>